<evidence type="ECO:0000313" key="2">
    <source>
        <dbReference type="EMBL" id="MBK1660663.1"/>
    </source>
</evidence>
<reference evidence="2 3" key="1">
    <citation type="journal article" date="2020" name="Microorganisms">
        <title>Osmotic Adaptation and Compatible Solute Biosynthesis of Phototrophic Bacteria as Revealed from Genome Analyses.</title>
        <authorList>
            <person name="Imhoff J.F."/>
            <person name="Rahn T."/>
            <person name="Kunzel S."/>
            <person name="Keller A."/>
            <person name="Neulinger S.C."/>
        </authorList>
    </citation>
    <scope>NUCLEOTIDE SEQUENCE [LARGE SCALE GENOMIC DNA]</scope>
    <source>
        <strain evidence="2 3">DSM 15382</strain>
    </source>
</reference>
<protein>
    <recommendedName>
        <fullName evidence="1">HTH crp-type domain-containing protein</fullName>
    </recommendedName>
</protein>
<dbReference type="Pfam" id="PF13545">
    <property type="entry name" value="HTH_Crp_2"/>
    <property type="match status" value="1"/>
</dbReference>
<dbReference type="InterPro" id="IPR036390">
    <property type="entry name" value="WH_DNA-bd_sf"/>
</dbReference>
<proteinExistence type="predicted"/>
<dbReference type="Proteomes" id="UP000697995">
    <property type="component" value="Unassembled WGS sequence"/>
</dbReference>
<dbReference type="SUPFAM" id="SSF46785">
    <property type="entry name" value="Winged helix' DNA-binding domain"/>
    <property type="match status" value="1"/>
</dbReference>
<dbReference type="InterPro" id="IPR014710">
    <property type="entry name" value="RmlC-like_jellyroll"/>
</dbReference>
<accession>A0ABS1D2C1</accession>
<dbReference type="PROSITE" id="PS51063">
    <property type="entry name" value="HTH_CRP_2"/>
    <property type="match status" value="1"/>
</dbReference>
<feature type="domain" description="HTH crp-type" evidence="1">
    <location>
        <begin position="143"/>
        <end position="209"/>
    </location>
</feature>
<dbReference type="Gene3D" id="2.60.120.10">
    <property type="entry name" value="Jelly Rolls"/>
    <property type="match status" value="1"/>
</dbReference>
<dbReference type="SMART" id="SM00419">
    <property type="entry name" value="HTH_CRP"/>
    <property type="match status" value="1"/>
</dbReference>
<name>A0ABS1D2C1_9PROT</name>
<evidence type="ECO:0000313" key="3">
    <source>
        <dbReference type="Proteomes" id="UP000697995"/>
    </source>
</evidence>
<comment type="caution">
    <text evidence="2">The sequence shown here is derived from an EMBL/GenBank/DDBJ whole genome shotgun (WGS) entry which is preliminary data.</text>
</comment>
<dbReference type="InterPro" id="IPR012318">
    <property type="entry name" value="HTH_CRP"/>
</dbReference>
<dbReference type="EMBL" id="NRSG01000200">
    <property type="protein sequence ID" value="MBK1660663.1"/>
    <property type="molecule type" value="Genomic_DNA"/>
</dbReference>
<organism evidence="2 3">
    <name type="scientific">Paracraurococcus ruber</name>
    <dbReference type="NCBI Taxonomy" id="77675"/>
    <lineage>
        <taxon>Bacteria</taxon>
        <taxon>Pseudomonadati</taxon>
        <taxon>Pseudomonadota</taxon>
        <taxon>Alphaproteobacteria</taxon>
        <taxon>Acetobacterales</taxon>
        <taxon>Roseomonadaceae</taxon>
        <taxon>Paracraurococcus</taxon>
    </lineage>
</organism>
<keyword evidence="3" id="KW-1185">Reference proteome</keyword>
<gene>
    <name evidence="2" type="ORF">CKO45_20795</name>
</gene>
<sequence length="236" mass="25211">MQPAGTGNRVLDGLSPEDAARIGGHLERQVLAAGQILGPTGAENAAVLFPIGPAVVSVVAVCEDGRTAEAHSVGREGMLGPAIVRLPGLGHIQVQMPGQALRIDLRTLEALCAGSESLRVSIQSHDEAMMARLVQSAICASLHTVEARVSRWLLIAMERVGAPELPVTQELLSDLLGVRRTTVTRVMAQLTDKGLIRRRRSRVMVTDPTGLAQASCTCHTAMRDRLRRVAPVLYPD</sequence>
<evidence type="ECO:0000259" key="1">
    <source>
        <dbReference type="PROSITE" id="PS51063"/>
    </source>
</evidence>